<dbReference type="Pfam" id="PF08031">
    <property type="entry name" value="BBE"/>
    <property type="match status" value="1"/>
</dbReference>
<reference evidence="7" key="1">
    <citation type="submission" date="2020-12" db="EMBL/GenBank/DDBJ databases">
        <title>Prauserella sp. ASG 168, a novel actinomycete isolated from cave rock.</title>
        <authorList>
            <person name="Suriyachadkun C."/>
        </authorList>
    </citation>
    <scope>NUCLEOTIDE SEQUENCE</scope>
    <source>
        <strain evidence="7">ASG 168</strain>
    </source>
</reference>
<dbReference type="Gene3D" id="3.40.462.20">
    <property type="match status" value="1"/>
</dbReference>
<protein>
    <submittedName>
        <fullName evidence="7">FAD-binding oxidoreductase</fullName>
    </submittedName>
</protein>
<evidence type="ECO:0000313" key="7">
    <source>
        <dbReference type="EMBL" id="MBK1783554.1"/>
    </source>
</evidence>
<dbReference type="PANTHER" id="PTHR42973">
    <property type="entry name" value="BINDING OXIDOREDUCTASE, PUTATIVE (AFU_ORTHOLOGUE AFUA_1G17690)-RELATED"/>
    <property type="match status" value="1"/>
</dbReference>
<evidence type="ECO:0000256" key="2">
    <source>
        <dbReference type="ARBA" id="ARBA00005466"/>
    </source>
</evidence>
<keyword evidence="4" id="KW-0274">FAD</keyword>
<dbReference type="InterPro" id="IPR006094">
    <property type="entry name" value="Oxid_FAD_bind_N"/>
</dbReference>
<evidence type="ECO:0000256" key="4">
    <source>
        <dbReference type="ARBA" id="ARBA00022827"/>
    </source>
</evidence>
<keyword evidence="5" id="KW-0560">Oxidoreductase</keyword>
<dbReference type="Gene3D" id="3.30.43.10">
    <property type="entry name" value="Uridine Diphospho-n-acetylenolpyruvylglucosamine Reductase, domain 2"/>
    <property type="match status" value="1"/>
</dbReference>
<comment type="cofactor">
    <cofactor evidence="1">
        <name>FAD</name>
        <dbReference type="ChEBI" id="CHEBI:57692"/>
    </cofactor>
</comment>
<sequence length="456" mass="49130">MAAPTIETLHELVRGPVIIAGDELYDDARVVHNAMIDRSPRAIVRAANVGDVMAAVRFARDNGLEIAVRGGGHSVPGFGTVDDGVVIDLSGMRSVWVDPATRTARAEGGATWGDFNAATNAFGLATTGGIISTTGVGGLTLGGGIGYLDRGFGLSCDNLLSAGVVTADGHFRVASPDENPDLFWALRGGGGNFGVVVSFEFRLHPVADIYGGPMFFELDAAGDLLRTYREYIQSAPEQLGGFPAFQIAPPLPFIPESRHGEPFIAFVACWTGAPEEAERALQPIRDVAPTVAEHVGPMPYPALNSAFDALVPPGLQHYWKANFVTELTDEIIAAHLEHGPKVPAVNSTMHIYPINGACHRVAPDETAFAYRDANFATVIAGMWPDPADNDANVQWVRDYYAATAPHSEEGGYVNFMADDDQGRIRSNYKGNYDRLVDVKRRYDPDNLFHLNQNIRP</sequence>
<evidence type="ECO:0000256" key="1">
    <source>
        <dbReference type="ARBA" id="ARBA00001974"/>
    </source>
</evidence>
<dbReference type="PROSITE" id="PS00862">
    <property type="entry name" value="OX2_COVAL_FAD"/>
    <property type="match status" value="1"/>
</dbReference>
<dbReference type="GO" id="GO:0016491">
    <property type="term" value="F:oxidoreductase activity"/>
    <property type="evidence" value="ECO:0007669"/>
    <property type="project" value="UniProtKB-KW"/>
</dbReference>
<dbReference type="InterPro" id="IPR006093">
    <property type="entry name" value="Oxy_OxRdtase_FAD_BS"/>
</dbReference>
<keyword evidence="8" id="KW-1185">Reference proteome</keyword>
<evidence type="ECO:0000256" key="5">
    <source>
        <dbReference type="ARBA" id="ARBA00023002"/>
    </source>
</evidence>
<proteinExistence type="inferred from homology"/>
<dbReference type="InterPro" id="IPR016167">
    <property type="entry name" value="FAD-bd_PCMH_sub1"/>
</dbReference>
<dbReference type="EMBL" id="JAENJH010000001">
    <property type="protein sequence ID" value="MBK1783554.1"/>
    <property type="molecule type" value="Genomic_DNA"/>
</dbReference>
<comment type="caution">
    <text evidence="7">The sequence shown here is derived from an EMBL/GenBank/DDBJ whole genome shotgun (WGS) entry which is preliminary data.</text>
</comment>
<accession>A0A934QQH5</accession>
<evidence type="ECO:0000313" key="8">
    <source>
        <dbReference type="Proteomes" id="UP000635245"/>
    </source>
</evidence>
<dbReference type="InterPro" id="IPR012951">
    <property type="entry name" value="BBE"/>
</dbReference>
<dbReference type="AlphaFoldDB" id="A0A934QQH5"/>
<keyword evidence="3" id="KW-0285">Flavoprotein</keyword>
<dbReference type="InterPro" id="IPR036318">
    <property type="entry name" value="FAD-bd_PCMH-like_sf"/>
</dbReference>
<feature type="domain" description="FAD-binding PCMH-type" evidence="6">
    <location>
        <begin position="36"/>
        <end position="206"/>
    </location>
</feature>
<dbReference type="SUPFAM" id="SSF56176">
    <property type="entry name" value="FAD-binding/transporter-associated domain-like"/>
    <property type="match status" value="1"/>
</dbReference>
<dbReference type="Gene3D" id="3.30.465.10">
    <property type="match status" value="1"/>
</dbReference>
<dbReference type="InterPro" id="IPR016166">
    <property type="entry name" value="FAD-bd_PCMH"/>
</dbReference>
<dbReference type="GO" id="GO:0071949">
    <property type="term" value="F:FAD binding"/>
    <property type="evidence" value="ECO:0007669"/>
    <property type="project" value="InterPro"/>
</dbReference>
<dbReference type="Proteomes" id="UP000635245">
    <property type="component" value="Unassembled WGS sequence"/>
</dbReference>
<gene>
    <name evidence="7" type="ORF">JHE00_04385</name>
</gene>
<dbReference type="RefSeq" id="WP_200314959.1">
    <property type="nucleotide sequence ID" value="NZ_JAENJH010000001.1"/>
</dbReference>
<dbReference type="PROSITE" id="PS51387">
    <property type="entry name" value="FAD_PCMH"/>
    <property type="match status" value="1"/>
</dbReference>
<dbReference type="InterPro" id="IPR016169">
    <property type="entry name" value="FAD-bd_PCMH_sub2"/>
</dbReference>
<evidence type="ECO:0000256" key="3">
    <source>
        <dbReference type="ARBA" id="ARBA00022630"/>
    </source>
</evidence>
<comment type="similarity">
    <text evidence="2">Belongs to the oxygen-dependent FAD-linked oxidoreductase family.</text>
</comment>
<dbReference type="InterPro" id="IPR016164">
    <property type="entry name" value="FAD-linked_Oxase-like_C"/>
</dbReference>
<dbReference type="PANTHER" id="PTHR42973:SF39">
    <property type="entry name" value="FAD-BINDING PCMH-TYPE DOMAIN-CONTAINING PROTEIN"/>
    <property type="match status" value="1"/>
</dbReference>
<dbReference type="Pfam" id="PF01565">
    <property type="entry name" value="FAD_binding_4"/>
    <property type="match status" value="1"/>
</dbReference>
<dbReference type="SUPFAM" id="SSF55103">
    <property type="entry name" value="FAD-linked oxidases, C-terminal domain"/>
    <property type="match status" value="1"/>
</dbReference>
<dbReference type="InterPro" id="IPR050416">
    <property type="entry name" value="FAD-linked_Oxidoreductase"/>
</dbReference>
<evidence type="ECO:0000259" key="6">
    <source>
        <dbReference type="PROSITE" id="PS51387"/>
    </source>
</evidence>
<organism evidence="7 8">
    <name type="scientific">Prauserella cavernicola</name>
    <dbReference type="NCBI Taxonomy" id="2800127"/>
    <lineage>
        <taxon>Bacteria</taxon>
        <taxon>Bacillati</taxon>
        <taxon>Actinomycetota</taxon>
        <taxon>Actinomycetes</taxon>
        <taxon>Pseudonocardiales</taxon>
        <taxon>Pseudonocardiaceae</taxon>
        <taxon>Prauserella</taxon>
    </lineage>
</organism>
<name>A0A934QQH5_9PSEU</name>